<dbReference type="Pfam" id="PF10601">
    <property type="entry name" value="zf-LITAF-like"/>
    <property type="match status" value="1"/>
</dbReference>
<dbReference type="SMART" id="SM00714">
    <property type="entry name" value="LITAF"/>
    <property type="match status" value="1"/>
</dbReference>
<sequence>MSRQLKFMEQPKFQFDGEDNLYGDLVEINLNNQCTQAKQNSDQALNMLLQTPKHHGYPYGYNEVDPATEFYFCKKSKSTGQLSEKVASSVAPTATNISCLRQMYCPECHERLHEEGVRLERLLTMCCFALLPIYPCCMRRSNNDCKVICGKCVELKMLTDIELDNHSAASTATLEELSLNKDKSGVRFYSVGPSTYRVLCPLCQQKARTETVQMSGALGQLSCLLSVLSCCFPIFALTCVYSCLQSRLKSKRVFCSSCGGHLGFHWRPV</sequence>
<organism evidence="4">
    <name type="scientific">Drosophila willistoni</name>
    <name type="common">Fruit fly</name>
    <dbReference type="NCBI Taxonomy" id="7260"/>
    <lineage>
        <taxon>Eukaryota</taxon>
        <taxon>Metazoa</taxon>
        <taxon>Ecdysozoa</taxon>
        <taxon>Arthropoda</taxon>
        <taxon>Hexapoda</taxon>
        <taxon>Insecta</taxon>
        <taxon>Pterygota</taxon>
        <taxon>Neoptera</taxon>
        <taxon>Endopterygota</taxon>
        <taxon>Diptera</taxon>
        <taxon>Brachycera</taxon>
        <taxon>Muscomorpha</taxon>
        <taxon>Ephydroidea</taxon>
        <taxon>Drosophilidae</taxon>
        <taxon>Drosophila</taxon>
        <taxon>Sophophora</taxon>
    </lineage>
</organism>
<protein>
    <submittedName>
        <fullName evidence="3">GK21849</fullName>
    </submittedName>
</protein>
<keyword evidence="4" id="KW-1185">Reference proteome</keyword>
<accession>B4MQD4</accession>
<dbReference type="InParanoid" id="B4MQD4"/>
<dbReference type="EMBL" id="CH963849">
    <property type="protein sequence ID" value="EDW74323.1"/>
    <property type="molecule type" value="Genomic_DNA"/>
</dbReference>
<keyword evidence="1" id="KW-0812">Transmembrane</keyword>
<dbReference type="OMA" id="KCVAMPS"/>
<dbReference type="InterPro" id="IPR006629">
    <property type="entry name" value="LITAF"/>
</dbReference>
<dbReference type="PhylomeDB" id="B4MQD4"/>
<dbReference type="PROSITE" id="PS51837">
    <property type="entry name" value="LITAF"/>
    <property type="match status" value="1"/>
</dbReference>
<dbReference type="eggNOG" id="ENOG502TCV3">
    <property type="taxonomic scope" value="Eukaryota"/>
</dbReference>
<keyword evidence="1" id="KW-0472">Membrane</keyword>
<dbReference type="Proteomes" id="UP000007798">
    <property type="component" value="Unassembled WGS sequence"/>
</dbReference>
<evidence type="ECO:0000259" key="2">
    <source>
        <dbReference type="PROSITE" id="PS51837"/>
    </source>
</evidence>
<dbReference type="OrthoDB" id="7985781at2759"/>
<feature type="transmembrane region" description="Helical" evidence="1">
    <location>
        <begin position="224"/>
        <end position="244"/>
    </location>
</feature>
<feature type="domain" description="LITAF" evidence="2">
    <location>
        <begin position="180"/>
        <end position="267"/>
    </location>
</feature>
<dbReference type="AlphaFoldDB" id="B4MQD4"/>
<keyword evidence="1" id="KW-1133">Transmembrane helix</keyword>
<proteinExistence type="predicted"/>
<gene>
    <name evidence="3" type="primary">Dwil\GK21849</name>
    <name evidence="3" type="ORF">Dwil_GK21849</name>
</gene>
<evidence type="ECO:0000313" key="4">
    <source>
        <dbReference type="Proteomes" id="UP000007798"/>
    </source>
</evidence>
<name>B4MQD4_DROWI</name>
<evidence type="ECO:0000256" key="1">
    <source>
        <dbReference type="SAM" id="Phobius"/>
    </source>
</evidence>
<dbReference type="HOGENOM" id="CLU_984382_0_0_1"/>
<reference evidence="3 4" key="1">
    <citation type="journal article" date="2007" name="Nature">
        <title>Evolution of genes and genomes on the Drosophila phylogeny.</title>
        <authorList>
            <consortium name="Drosophila 12 Genomes Consortium"/>
            <person name="Clark A.G."/>
            <person name="Eisen M.B."/>
            <person name="Smith D.R."/>
            <person name="Bergman C.M."/>
            <person name="Oliver B."/>
            <person name="Markow T.A."/>
            <person name="Kaufman T.C."/>
            <person name="Kellis M."/>
            <person name="Gelbart W."/>
            <person name="Iyer V.N."/>
            <person name="Pollard D.A."/>
            <person name="Sackton T.B."/>
            <person name="Larracuente A.M."/>
            <person name="Singh N.D."/>
            <person name="Abad J.P."/>
            <person name="Abt D.N."/>
            <person name="Adryan B."/>
            <person name="Aguade M."/>
            <person name="Akashi H."/>
            <person name="Anderson W.W."/>
            <person name="Aquadro C.F."/>
            <person name="Ardell D.H."/>
            <person name="Arguello R."/>
            <person name="Artieri C.G."/>
            <person name="Barbash D.A."/>
            <person name="Barker D."/>
            <person name="Barsanti P."/>
            <person name="Batterham P."/>
            <person name="Batzoglou S."/>
            <person name="Begun D."/>
            <person name="Bhutkar A."/>
            <person name="Blanco E."/>
            <person name="Bosak S.A."/>
            <person name="Bradley R.K."/>
            <person name="Brand A.D."/>
            <person name="Brent M.R."/>
            <person name="Brooks A.N."/>
            <person name="Brown R.H."/>
            <person name="Butlin R.K."/>
            <person name="Caggese C."/>
            <person name="Calvi B.R."/>
            <person name="Bernardo de Carvalho A."/>
            <person name="Caspi A."/>
            <person name="Castrezana S."/>
            <person name="Celniker S.E."/>
            <person name="Chang J.L."/>
            <person name="Chapple C."/>
            <person name="Chatterji S."/>
            <person name="Chinwalla A."/>
            <person name="Civetta A."/>
            <person name="Clifton S.W."/>
            <person name="Comeron J.M."/>
            <person name="Costello J.C."/>
            <person name="Coyne J.A."/>
            <person name="Daub J."/>
            <person name="David R.G."/>
            <person name="Delcher A.L."/>
            <person name="Delehaunty K."/>
            <person name="Do C.B."/>
            <person name="Ebling H."/>
            <person name="Edwards K."/>
            <person name="Eickbush T."/>
            <person name="Evans J.D."/>
            <person name="Filipski A."/>
            <person name="Findeiss S."/>
            <person name="Freyhult E."/>
            <person name="Fulton L."/>
            <person name="Fulton R."/>
            <person name="Garcia A.C."/>
            <person name="Gardiner A."/>
            <person name="Garfield D.A."/>
            <person name="Garvin B.E."/>
            <person name="Gibson G."/>
            <person name="Gilbert D."/>
            <person name="Gnerre S."/>
            <person name="Godfrey J."/>
            <person name="Good R."/>
            <person name="Gotea V."/>
            <person name="Gravely B."/>
            <person name="Greenberg A.J."/>
            <person name="Griffiths-Jones S."/>
            <person name="Gross S."/>
            <person name="Guigo R."/>
            <person name="Gustafson E.A."/>
            <person name="Haerty W."/>
            <person name="Hahn M.W."/>
            <person name="Halligan D.L."/>
            <person name="Halpern A.L."/>
            <person name="Halter G.M."/>
            <person name="Han M.V."/>
            <person name="Heger A."/>
            <person name="Hillier L."/>
            <person name="Hinrichs A.S."/>
            <person name="Holmes I."/>
            <person name="Hoskins R.A."/>
            <person name="Hubisz M.J."/>
            <person name="Hultmark D."/>
            <person name="Huntley M.A."/>
            <person name="Jaffe D.B."/>
            <person name="Jagadeeshan S."/>
            <person name="Jeck W.R."/>
            <person name="Johnson J."/>
            <person name="Jones C.D."/>
            <person name="Jordan W.C."/>
            <person name="Karpen G.H."/>
            <person name="Kataoka E."/>
            <person name="Keightley P.D."/>
            <person name="Kheradpour P."/>
            <person name="Kirkness E.F."/>
            <person name="Koerich L.B."/>
            <person name="Kristiansen K."/>
            <person name="Kudrna D."/>
            <person name="Kulathinal R.J."/>
            <person name="Kumar S."/>
            <person name="Kwok R."/>
            <person name="Lander E."/>
            <person name="Langley C.H."/>
            <person name="Lapoint R."/>
            <person name="Lazzaro B.P."/>
            <person name="Lee S.J."/>
            <person name="Levesque L."/>
            <person name="Li R."/>
            <person name="Lin C.F."/>
            <person name="Lin M.F."/>
            <person name="Lindblad-Toh K."/>
            <person name="Llopart A."/>
            <person name="Long M."/>
            <person name="Low L."/>
            <person name="Lozovsky E."/>
            <person name="Lu J."/>
            <person name="Luo M."/>
            <person name="Machado C.A."/>
            <person name="Makalowski W."/>
            <person name="Marzo M."/>
            <person name="Matsuda M."/>
            <person name="Matzkin L."/>
            <person name="McAllister B."/>
            <person name="McBride C.S."/>
            <person name="McKernan B."/>
            <person name="McKernan K."/>
            <person name="Mendez-Lago M."/>
            <person name="Minx P."/>
            <person name="Mollenhauer M.U."/>
            <person name="Montooth K."/>
            <person name="Mount S.M."/>
            <person name="Mu X."/>
            <person name="Myers E."/>
            <person name="Negre B."/>
            <person name="Newfeld S."/>
            <person name="Nielsen R."/>
            <person name="Noor M.A."/>
            <person name="O'Grady P."/>
            <person name="Pachter L."/>
            <person name="Papaceit M."/>
            <person name="Parisi M.J."/>
            <person name="Parisi M."/>
            <person name="Parts L."/>
            <person name="Pedersen J.S."/>
            <person name="Pesole G."/>
            <person name="Phillippy A.M."/>
            <person name="Ponting C.P."/>
            <person name="Pop M."/>
            <person name="Porcelli D."/>
            <person name="Powell J.R."/>
            <person name="Prohaska S."/>
            <person name="Pruitt K."/>
            <person name="Puig M."/>
            <person name="Quesneville H."/>
            <person name="Ram K.R."/>
            <person name="Rand D."/>
            <person name="Rasmussen M.D."/>
            <person name="Reed L.K."/>
            <person name="Reenan R."/>
            <person name="Reily A."/>
            <person name="Remington K.A."/>
            <person name="Rieger T.T."/>
            <person name="Ritchie M.G."/>
            <person name="Robin C."/>
            <person name="Rogers Y.H."/>
            <person name="Rohde C."/>
            <person name="Rozas J."/>
            <person name="Rubenfield M.J."/>
            <person name="Ruiz A."/>
            <person name="Russo S."/>
            <person name="Salzberg S.L."/>
            <person name="Sanchez-Gracia A."/>
            <person name="Saranga D.J."/>
            <person name="Sato H."/>
            <person name="Schaeffer S.W."/>
            <person name="Schatz M.C."/>
            <person name="Schlenke T."/>
            <person name="Schwartz R."/>
            <person name="Segarra C."/>
            <person name="Singh R.S."/>
            <person name="Sirot L."/>
            <person name="Sirota M."/>
            <person name="Sisneros N.B."/>
            <person name="Smith C.D."/>
            <person name="Smith T.F."/>
            <person name="Spieth J."/>
            <person name="Stage D.E."/>
            <person name="Stark A."/>
            <person name="Stephan W."/>
            <person name="Strausberg R.L."/>
            <person name="Strempel S."/>
            <person name="Sturgill D."/>
            <person name="Sutton G."/>
            <person name="Sutton G.G."/>
            <person name="Tao W."/>
            <person name="Teichmann S."/>
            <person name="Tobari Y.N."/>
            <person name="Tomimura Y."/>
            <person name="Tsolas J.M."/>
            <person name="Valente V.L."/>
            <person name="Venter E."/>
            <person name="Venter J.C."/>
            <person name="Vicario S."/>
            <person name="Vieira F.G."/>
            <person name="Vilella A.J."/>
            <person name="Villasante A."/>
            <person name="Walenz B."/>
            <person name="Wang J."/>
            <person name="Wasserman M."/>
            <person name="Watts T."/>
            <person name="Wilson D."/>
            <person name="Wilson R.K."/>
            <person name="Wing R.A."/>
            <person name="Wolfner M.F."/>
            <person name="Wong A."/>
            <person name="Wong G.K."/>
            <person name="Wu C.I."/>
            <person name="Wu G."/>
            <person name="Yamamoto D."/>
            <person name="Yang H.P."/>
            <person name="Yang S.P."/>
            <person name="Yorke J.A."/>
            <person name="Yoshida K."/>
            <person name="Zdobnov E."/>
            <person name="Zhang P."/>
            <person name="Zhang Y."/>
            <person name="Zimin A.V."/>
            <person name="Baldwin J."/>
            <person name="Abdouelleil A."/>
            <person name="Abdulkadir J."/>
            <person name="Abebe A."/>
            <person name="Abera B."/>
            <person name="Abreu J."/>
            <person name="Acer S.C."/>
            <person name="Aftuck L."/>
            <person name="Alexander A."/>
            <person name="An P."/>
            <person name="Anderson E."/>
            <person name="Anderson S."/>
            <person name="Arachi H."/>
            <person name="Azer M."/>
            <person name="Bachantsang P."/>
            <person name="Barry A."/>
            <person name="Bayul T."/>
            <person name="Berlin A."/>
            <person name="Bessette D."/>
            <person name="Bloom T."/>
            <person name="Blye J."/>
            <person name="Boguslavskiy L."/>
            <person name="Bonnet C."/>
            <person name="Boukhgalter B."/>
            <person name="Bourzgui I."/>
            <person name="Brown A."/>
            <person name="Cahill P."/>
            <person name="Channer S."/>
            <person name="Cheshatsang Y."/>
            <person name="Chuda L."/>
            <person name="Citroen M."/>
            <person name="Collymore A."/>
            <person name="Cooke P."/>
            <person name="Costello M."/>
            <person name="D'Aco K."/>
            <person name="Daza R."/>
            <person name="De Haan G."/>
            <person name="DeGray S."/>
            <person name="DeMaso C."/>
            <person name="Dhargay N."/>
            <person name="Dooley K."/>
            <person name="Dooley E."/>
            <person name="Doricent M."/>
            <person name="Dorje P."/>
            <person name="Dorjee K."/>
            <person name="Dupes A."/>
            <person name="Elong R."/>
            <person name="Falk J."/>
            <person name="Farina A."/>
            <person name="Faro S."/>
            <person name="Ferguson D."/>
            <person name="Fisher S."/>
            <person name="Foley C.D."/>
            <person name="Franke A."/>
            <person name="Friedrich D."/>
            <person name="Gadbois L."/>
            <person name="Gearin G."/>
            <person name="Gearin C.R."/>
            <person name="Giannoukos G."/>
            <person name="Goode T."/>
            <person name="Graham J."/>
            <person name="Grandbois E."/>
            <person name="Grewal S."/>
            <person name="Gyaltsen K."/>
            <person name="Hafez N."/>
            <person name="Hagos B."/>
            <person name="Hall J."/>
            <person name="Henson C."/>
            <person name="Hollinger A."/>
            <person name="Honan T."/>
            <person name="Huard M.D."/>
            <person name="Hughes L."/>
            <person name="Hurhula B."/>
            <person name="Husby M.E."/>
            <person name="Kamat A."/>
            <person name="Kanga B."/>
            <person name="Kashin S."/>
            <person name="Khazanovich D."/>
            <person name="Kisner P."/>
            <person name="Lance K."/>
            <person name="Lara M."/>
            <person name="Lee W."/>
            <person name="Lennon N."/>
            <person name="Letendre F."/>
            <person name="LeVine R."/>
            <person name="Lipovsky A."/>
            <person name="Liu X."/>
            <person name="Liu J."/>
            <person name="Liu S."/>
            <person name="Lokyitsang T."/>
            <person name="Lokyitsang Y."/>
            <person name="Lubonja R."/>
            <person name="Lui A."/>
            <person name="MacDonald P."/>
            <person name="Magnisalis V."/>
            <person name="Maru K."/>
            <person name="Matthews C."/>
            <person name="McCusker W."/>
            <person name="McDonough S."/>
            <person name="Mehta T."/>
            <person name="Meldrim J."/>
            <person name="Meneus L."/>
            <person name="Mihai O."/>
            <person name="Mihalev A."/>
            <person name="Mihova T."/>
            <person name="Mittelman R."/>
            <person name="Mlenga V."/>
            <person name="Montmayeur A."/>
            <person name="Mulrain L."/>
            <person name="Navidi A."/>
            <person name="Naylor J."/>
            <person name="Negash T."/>
            <person name="Nguyen T."/>
            <person name="Nguyen N."/>
            <person name="Nicol R."/>
            <person name="Norbu C."/>
            <person name="Norbu N."/>
            <person name="Novod N."/>
            <person name="O'Neill B."/>
            <person name="Osman S."/>
            <person name="Markiewicz E."/>
            <person name="Oyono O.L."/>
            <person name="Patti C."/>
            <person name="Phunkhang P."/>
            <person name="Pierre F."/>
            <person name="Priest M."/>
            <person name="Raghuraman S."/>
            <person name="Rege F."/>
            <person name="Reyes R."/>
            <person name="Rise C."/>
            <person name="Rogov P."/>
            <person name="Ross K."/>
            <person name="Ryan E."/>
            <person name="Settipalli S."/>
            <person name="Shea T."/>
            <person name="Sherpa N."/>
            <person name="Shi L."/>
            <person name="Shih D."/>
            <person name="Sparrow T."/>
            <person name="Spaulding J."/>
            <person name="Stalker J."/>
            <person name="Stange-Thomann N."/>
            <person name="Stavropoulos S."/>
            <person name="Stone C."/>
            <person name="Strader C."/>
            <person name="Tesfaye S."/>
            <person name="Thomson T."/>
            <person name="Thoulutsang Y."/>
            <person name="Thoulutsang D."/>
            <person name="Topham K."/>
            <person name="Topping I."/>
            <person name="Tsamla T."/>
            <person name="Vassiliev H."/>
            <person name="Vo A."/>
            <person name="Wangchuk T."/>
            <person name="Wangdi T."/>
            <person name="Weiand M."/>
            <person name="Wilkinson J."/>
            <person name="Wilson A."/>
            <person name="Yadav S."/>
            <person name="Young G."/>
            <person name="Yu Q."/>
            <person name="Zembek L."/>
            <person name="Zhong D."/>
            <person name="Zimmer A."/>
            <person name="Zwirko Z."/>
            <person name="Jaffe D.B."/>
            <person name="Alvarez P."/>
            <person name="Brockman W."/>
            <person name="Butler J."/>
            <person name="Chin C."/>
            <person name="Gnerre S."/>
            <person name="Grabherr M."/>
            <person name="Kleber M."/>
            <person name="Mauceli E."/>
            <person name="MacCallum I."/>
        </authorList>
    </citation>
    <scope>NUCLEOTIDE SEQUENCE [LARGE SCALE GENOMIC DNA]</scope>
    <source>
        <strain evidence="4">Tucson 14030-0811.24</strain>
    </source>
</reference>
<evidence type="ECO:0000313" key="3">
    <source>
        <dbReference type="EMBL" id="EDW74323.1"/>
    </source>
</evidence>